<keyword evidence="2" id="KW-1185">Reference proteome</keyword>
<dbReference type="EMBL" id="MH588545">
    <property type="protein sequence ID" value="AXQ68928.1"/>
    <property type="molecule type" value="Genomic_DNA"/>
</dbReference>
<evidence type="ECO:0000313" key="2">
    <source>
        <dbReference type="Proteomes" id="UP000259026"/>
    </source>
</evidence>
<gene>
    <name evidence="1" type="ORF">CcrPW_gp389c</name>
</gene>
<proteinExistence type="predicted"/>
<dbReference type="Proteomes" id="UP000259026">
    <property type="component" value="Segment"/>
</dbReference>
<evidence type="ECO:0000313" key="1">
    <source>
        <dbReference type="EMBL" id="AXQ68928.1"/>
    </source>
</evidence>
<accession>A0A385EDV9</accession>
<reference evidence="2" key="1">
    <citation type="submission" date="2018-07" db="EMBL/GenBank/DDBJ databases">
        <title>Giant CbK-like Caulobacter bacteriophages have genetically divergent genomes.</title>
        <authorList>
            <person name="Wilson K.M."/>
            <person name="Ely B."/>
        </authorList>
    </citation>
    <scope>NUCLEOTIDE SEQUENCE [LARGE SCALE GENOMIC DNA]</scope>
</reference>
<name>A0A385EDV9_9CAUD</name>
<sequence>MFIPLTLDTAPLDVPLWAVYGSDCFPTVFACIVKDNPQYRYMGVGRSIWGWSVYRGRGGYRTLGIGREECEKRNMRIFRCRQEAFDYIASLFPQEGNA</sequence>
<reference evidence="1 2" key="2">
    <citation type="submission" date="2018-09" db="EMBL/GenBank/DDBJ databases">
        <title>Giant CbK-like Caulobacter bacteriophages have genetically divergent genomes.</title>
        <authorList>
            <person name="Wilson K."/>
            <person name="Ely B."/>
        </authorList>
    </citation>
    <scope>NUCLEOTIDE SEQUENCE [LARGE SCALE GENOMIC DNA]</scope>
</reference>
<protein>
    <submittedName>
        <fullName evidence="1">Uncharacterized protein</fullName>
    </submittedName>
</protein>
<organism evidence="1 2">
    <name type="scientific">Caulobacter phage CcrPW</name>
    <dbReference type="NCBI Taxonomy" id="2283271"/>
    <lineage>
        <taxon>Viruses</taxon>
        <taxon>Duplodnaviria</taxon>
        <taxon>Heunggongvirae</taxon>
        <taxon>Uroviricota</taxon>
        <taxon>Caudoviricetes</taxon>
        <taxon>Jeanschmidtviridae</taxon>
        <taxon>Colossusvirus</taxon>
        <taxon>Colossusvirus PW</taxon>
    </lineage>
</organism>